<dbReference type="GO" id="GO:0003988">
    <property type="term" value="F:acetyl-CoA C-acyltransferase activity"/>
    <property type="evidence" value="ECO:0007669"/>
    <property type="project" value="UniProtKB-ARBA"/>
</dbReference>
<evidence type="ECO:0000256" key="7">
    <source>
        <dbReference type="ARBA" id="ARBA00023140"/>
    </source>
</evidence>
<dbReference type="Pfam" id="PF00108">
    <property type="entry name" value="Thiolase_N"/>
    <property type="match status" value="1"/>
</dbReference>
<dbReference type="InterPro" id="IPR020615">
    <property type="entry name" value="Thiolase_acyl_enz_int_AS"/>
</dbReference>
<dbReference type="RefSeq" id="WP_168147091.1">
    <property type="nucleotide sequence ID" value="NZ_JAAVXB010000002.1"/>
</dbReference>
<evidence type="ECO:0000313" key="12">
    <source>
        <dbReference type="Proteomes" id="UP000653472"/>
    </source>
</evidence>
<dbReference type="CDD" id="cd00829">
    <property type="entry name" value="SCP-x_thiolase"/>
    <property type="match status" value="1"/>
</dbReference>
<protein>
    <recommendedName>
        <fullName evidence="2">propanoyl-CoA C-acyltransferase</fullName>
        <ecNumber evidence="2">2.3.1.176</ecNumber>
    </recommendedName>
    <alternativeName>
        <fullName evidence="8">Propanoyl-CoA C-acyltransferase</fullName>
    </alternativeName>
</protein>
<dbReference type="EC" id="2.3.1.176" evidence="2"/>
<gene>
    <name evidence="11" type="ORF">G7Y82_06025</name>
</gene>
<dbReference type="Proteomes" id="UP000653472">
    <property type="component" value="Unassembled WGS sequence"/>
</dbReference>
<accession>A0A969W8C8</accession>
<dbReference type="GO" id="GO:0008289">
    <property type="term" value="F:lipid binding"/>
    <property type="evidence" value="ECO:0007669"/>
    <property type="project" value="UniProtKB-KW"/>
</dbReference>
<name>A0A969W8C8_9GAMM</name>
<dbReference type="InterPro" id="IPR020613">
    <property type="entry name" value="Thiolase_CS"/>
</dbReference>
<dbReference type="InterPro" id="IPR020616">
    <property type="entry name" value="Thiolase_N"/>
</dbReference>
<sequence length="393" mass="42015">MKRPVHVIGVGMTPFVKPGTSPDYPQMARVAGRTALGDAGIAYDDIEQVYAGYVYGDSTSGQRAVYELGLSGVPVINVNNNCSTGSSALYLARQAIEGGLAECVLAIGFEKMERGALGEKYADREAPLGRHMATMHATQAPSTAPMVAQMFGGAGREYRERYGASRETFAKITVKARRHARHNPNALFRTPLDVEAVMASETIYDPLTRLQCCPPTCGAAAAVLCSDDFLRRLRDARPVTIAAQAMTTDYPSTFEPPSMMRMVGSELTRAAARQVYEAAGIGPDDIDVVELHDCFTANEIISYEGLGLCGEGEAERYVADDDNTYGGRCVVNPSGGLLSKGHPLGATGLAQCAELVWQLRGEAGPRQVDGARVALQHNLGLGGACVVTLYRRD</sequence>
<dbReference type="AlphaFoldDB" id="A0A969W8C8"/>
<organism evidence="11 12">
    <name type="scientific">Solimonas marina</name>
    <dbReference type="NCBI Taxonomy" id="2714601"/>
    <lineage>
        <taxon>Bacteria</taxon>
        <taxon>Pseudomonadati</taxon>
        <taxon>Pseudomonadota</taxon>
        <taxon>Gammaproteobacteria</taxon>
        <taxon>Nevskiales</taxon>
        <taxon>Nevskiaceae</taxon>
        <taxon>Solimonas</taxon>
    </lineage>
</organism>
<evidence type="ECO:0000256" key="5">
    <source>
        <dbReference type="ARBA" id="ARBA00023055"/>
    </source>
</evidence>
<evidence type="ECO:0000256" key="2">
    <source>
        <dbReference type="ARBA" id="ARBA00012352"/>
    </source>
</evidence>
<dbReference type="PROSITE" id="PS00737">
    <property type="entry name" value="THIOLASE_2"/>
    <property type="match status" value="1"/>
</dbReference>
<comment type="caution">
    <text evidence="11">The sequence shown here is derived from an EMBL/GenBank/DDBJ whole genome shotgun (WGS) entry which is preliminary data.</text>
</comment>
<proteinExistence type="predicted"/>
<evidence type="ECO:0000256" key="1">
    <source>
        <dbReference type="ARBA" id="ARBA00004275"/>
    </source>
</evidence>
<evidence type="ECO:0000256" key="8">
    <source>
        <dbReference type="ARBA" id="ARBA00032316"/>
    </source>
</evidence>
<dbReference type="InterPro" id="IPR055140">
    <property type="entry name" value="Thiolase_C_2"/>
</dbReference>
<reference evidence="11" key="1">
    <citation type="submission" date="2020-03" db="EMBL/GenBank/DDBJ databases">
        <title>Solimonas marina sp. nov., isolated from deep seawater of the Pacific Ocean.</title>
        <authorList>
            <person name="Liu X."/>
            <person name="Lai Q."/>
            <person name="Sun F."/>
            <person name="Gai Y."/>
            <person name="Li G."/>
            <person name="Shao Z."/>
        </authorList>
    </citation>
    <scope>NUCLEOTIDE SEQUENCE</scope>
    <source>
        <strain evidence="11">C16B3</strain>
    </source>
</reference>
<dbReference type="SUPFAM" id="SSF53901">
    <property type="entry name" value="Thiolase-like"/>
    <property type="match status" value="1"/>
</dbReference>
<evidence type="ECO:0000313" key="11">
    <source>
        <dbReference type="EMBL" id="NKF21868.1"/>
    </source>
</evidence>
<dbReference type="EMBL" id="JAAVXB010000002">
    <property type="protein sequence ID" value="NKF21868.1"/>
    <property type="molecule type" value="Genomic_DNA"/>
</dbReference>
<dbReference type="InterPro" id="IPR016039">
    <property type="entry name" value="Thiolase-like"/>
</dbReference>
<feature type="domain" description="Thiolase C-terminal" evidence="10">
    <location>
        <begin position="260"/>
        <end position="382"/>
    </location>
</feature>
<keyword evidence="6" id="KW-0446">Lipid-binding</keyword>
<dbReference type="InterPro" id="IPR002155">
    <property type="entry name" value="Thiolase"/>
</dbReference>
<evidence type="ECO:0000259" key="9">
    <source>
        <dbReference type="Pfam" id="PF00108"/>
    </source>
</evidence>
<dbReference type="PROSITE" id="PS00098">
    <property type="entry name" value="THIOLASE_1"/>
    <property type="match status" value="1"/>
</dbReference>
<evidence type="ECO:0000256" key="3">
    <source>
        <dbReference type="ARBA" id="ARBA00022448"/>
    </source>
</evidence>
<keyword evidence="7" id="KW-0576">Peroxisome</keyword>
<dbReference type="GO" id="GO:0006869">
    <property type="term" value="P:lipid transport"/>
    <property type="evidence" value="ECO:0007669"/>
    <property type="project" value="UniProtKB-KW"/>
</dbReference>
<evidence type="ECO:0000256" key="6">
    <source>
        <dbReference type="ARBA" id="ARBA00023121"/>
    </source>
</evidence>
<feature type="domain" description="Thiolase N-terminal" evidence="9">
    <location>
        <begin position="5"/>
        <end position="210"/>
    </location>
</feature>
<dbReference type="PANTHER" id="PTHR42870">
    <property type="entry name" value="ACETYL-COA C-ACETYLTRANSFERASE"/>
    <property type="match status" value="1"/>
</dbReference>
<keyword evidence="4" id="KW-0808">Transferase</keyword>
<keyword evidence="12" id="KW-1185">Reference proteome</keyword>
<dbReference type="Pfam" id="PF22691">
    <property type="entry name" value="Thiolase_C_1"/>
    <property type="match status" value="1"/>
</dbReference>
<evidence type="ECO:0000256" key="4">
    <source>
        <dbReference type="ARBA" id="ARBA00022679"/>
    </source>
</evidence>
<dbReference type="Gene3D" id="3.40.47.10">
    <property type="match status" value="1"/>
</dbReference>
<dbReference type="PANTHER" id="PTHR42870:SF1">
    <property type="entry name" value="NON-SPECIFIC LIPID-TRANSFER PROTEIN-LIKE 2"/>
    <property type="match status" value="1"/>
</dbReference>
<keyword evidence="3" id="KW-0813">Transport</keyword>
<dbReference type="PIRSF" id="PIRSF000429">
    <property type="entry name" value="Ac-CoA_Ac_transf"/>
    <property type="match status" value="1"/>
</dbReference>
<dbReference type="NCBIfam" id="NF006102">
    <property type="entry name" value="PRK08256.1"/>
    <property type="match status" value="1"/>
</dbReference>
<comment type="subcellular location">
    <subcellularLocation>
        <location evidence="1">Peroxisome</location>
    </subcellularLocation>
</comment>
<evidence type="ECO:0000259" key="10">
    <source>
        <dbReference type="Pfam" id="PF22691"/>
    </source>
</evidence>
<keyword evidence="5" id="KW-0445">Lipid transport</keyword>